<sequence>MLLDAMRNLGVVPDDITFNTLLDGHSKHGSSDDFNIFSCEKGLVTDYASYAALVNESSKASKDRLRR</sequence>
<protein>
    <recommendedName>
        <fullName evidence="4">Pentatricopeptide repeat-containing protein</fullName>
    </recommendedName>
</protein>
<dbReference type="InterPro" id="IPR011990">
    <property type="entry name" value="TPR-like_helical_dom_sf"/>
</dbReference>
<evidence type="ECO:0000313" key="2">
    <source>
        <dbReference type="EMBL" id="RYR46471.1"/>
    </source>
</evidence>
<comment type="caution">
    <text evidence="1">The sequence shown here is derived from an EMBL/GenBank/DDBJ whole genome shotgun (WGS) entry which is preliminary data.</text>
</comment>
<dbReference type="EMBL" id="SDMP01000007">
    <property type="protein sequence ID" value="RYR46471.1"/>
    <property type="molecule type" value="Genomic_DNA"/>
</dbReference>
<dbReference type="Proteomes" id="UP000289738">
    <property type="component" value="Chromosome B07"/>
</dbReference>
<reference evidence="1 3" key="1">
    <citation type="submission" date="2019-01" db="EMBL/GenBank/DDBJ databases">
        <title>Sequencing of cultivated peanut Arachis hypogaea provides insights into genome evolution and oil improvement.</title>
        <authorList>
            <person name="Chen X."/>
        </authorList>
    </citation>
    <scope>NUCLEOTIDE SEQUENCE [LARGE SCALE GENOMIC DNA]</scope>
    <source>
        <strain evidence="3">cv. Fuhuasheng</strain>
        <strain evidence="1">GDAAS-fuhuasheng2018</strain>
        <tissue evidence="1">Leaves</tissue>
    </source>
</reference>
<dbReference type="EMBL" id="SDMP01000017">
    <property type="protein sequence ID" value="RYQ99593.1"/>
    <property type="molecule type" value="Genomic_DNA"/>
</dbReference>
<name>A0A444YCE1_ARAHY</name>
<dbReference type="Gene3D" id="1.25.40.10">
    <property type="entry name" value="Tetratricopeptide repeat domain"/>
    <property type="match status" value="1"/>
</dbReference>
<dbReference type="AlphaFoldDB" id="A0A444YCE1"/>
<gene>
    <name evidence="2" type="ORF">Ahy_A07g032209</name>
    <name evidence="1" type="ORF">Ahy_B07g087533</name>
</gene>
<evidence type="ECO:0000313" key="1">
    <source>
        <dbReference type="EMBL" id="RYQ99593.1"/>
    </source>
</evidence>
<accession>A0A444YCE1</accession>
<proteinExistence type="predicted"/>
<evidence type="ECO:0000313" key="3">
    <source>
        <dbReference type="Proteomes" id="UP000289738"/>
    </source>
</evidence>
<organism evidence="1 3">
    <name type="scientific">Arachis hypogaea</name>
    <name type="common">Peanut</name>
    <dbReference type="NCBI Taxonomy" id="3818"/>
    <lineage>
        <taxon>Eukaryota</taxon>
        <taxon>Viridiplantae</taxon>
        <taxon>Streptophyta</taxon>
        <taxon>Embryophyta</taxon>
        <taxon>Tracheophyta</taxon>
        <taxon>Spermatophyta</taxon>
        <taxon>Magnoliopsida</taxon>
        <taxon>eudicotyledons</taxon>
        <taxon>Gunneridae</taxon>
        <taxon>Pentapetalae</taxon>
        <taxon>rosids</taxon>
        <taxon>fabids</taxon>
        <taxon>Fabales</taxon>
        <taxon>Fabaceae</taxon>
        <taxon>Papilionoideae</taxon>
        <taxon>50 kb inversion clade</taxon>
        <taxon>dalbergioids sensu lato</taxon>
        <taxon>Dalbergieae</taxon>
        <taxon>Pterocarpus clade</taxon>
        <taxon>Arachis</taxon>
    </lineage>
</organism>
<evidence type="ECO:0008006" key="4">
    <source>
        <dbReference type="Google" id="ProtNLM"/>
    </source>
</evidence>
<dbReference type="Proteomes" id="UP000289738">
    <property type="component" value="Chromosome A07"/>
</dbReference>
<keyword evidence="3" id="KW-1185">Reference proteome</keyword>